<keyword evidence="7 11" id="KW-0863">Zinc-finger</keyword>
<keyword evidence="6" id="KW-0677">Repeat</keyword>
<dbReference type="Proteomes" id="UP000678393">
    <property type="component" value="Unassembled WGS sequence"/>
</dbReference>
<dbReference type="PROSITE" id="PS50088">
    <property type="entry name" value="ANK_REPEAT"/>
    <property type="match status" value="1"/>
</dbReference>
<dbReference type="InterPro" id="IPR036770">
    <property type="entry name" value="Ankyrin_rpt-contain_sf"/>
</dbReference>
<evidence type="ECO:0000256" key="3">
    <source>
        <dbReference type="ARBA" id="ARBA00012251"/>
    </source>
</evidence>
<dbReference type="SUPFAM" id="SSF57850">
    <property type="entry name" value="RING/U-box"/>
    <property type="match status" value="3"/>
</dbReference>
<evidence type="ECO:0000256" key="8">
    <source>
        <dbReference type="ARBA" id="ARBA00022786"/>
    </source>
</evidence>
<dbReference type="EMBL" id="CAJHNH020000112">
    <property type="protein sequence ID" value="CAG5115366.1"/>
    <property type="molecule type" value="Genomic_DNA"/>
</dbReference>
<feature type="compositionally biased region" description="Polar residues" evidence="12">
    <location>
        <begin position="1540"/>
        <end position="1550"/>
    </location>
</feature>
<dbReference type="Pfam" id="PF22191">
    <property type="entry name" value="IBR_1"/>
    <property type="match status" value="1"/>
</dbReference>
<dbReference type="InterPro" id="IPR002110">
    <property type="entry name" value="Ankyrin_rpt"/>
</dbReference>
<evidence type="ECO:0000313" key="15">
    <source>
        <dbReference type="EMBL" id="CAG5115366.1"/>
    </source>
</evidence>
<evidence type="ECO:0000256" key="2">
    <source>
        <dbReference type="ARBA" id="ARBA00005884"/>
    </source>
</evidence>
<evidence type="ECO:0000256" key="10">
    <source>
        <dbReference type="PROSITE-ProRule" id="PRU00023"/>
    </source>
</evidence>
<dbReference type="EC" id="2.3.2.31" evidence="3"/>
<evidence type="ECO:0000256" key="6">
    <source>
        <dbReference type="ARBA" id="ARBA00022737"/>
    </source>
</evidence>
<reference evidence="15" key="1">
    <citation type="submission" date="2021-04" db="EMBL/GenBank/DDBJ databases">
        <authorList>
            <consortium name="Molecular Ecology Group"/>
        </authorList>
    </citation>
    <scope>NUCLEOTIDE SEQUENCE</scope>
</reference>
<feature type="region of interest" description="Disordered" evidence="12">
    <location>
        <begin position="903"/>
        <end position="943"/>
    </location>
</feature>
<evidence type="ECO:0000256" key="9">
    <source>
        <dbReference type="ARBA" id="ARBA00022833"/>
    </source>
</evidence>
<accession>A0A8S3YM05</accession>
<keyword evidence="5" id="KW-0479">Metal-binding</keyword>
<dbReference type="Gene3D" id="1.25.40.20">
    <property type="entry name" value="Ankyrin repeat-containing domain"/>
    <property type="match status" value="1"/>
</dbReference>
<dbReference type="GO" id="GO:0016567">
    <property type="term" value="P:protein ubiquitination"/>
    <property type="evidence" value="ECO:0007669"/>
    <property type="project" value="InterPro"/>
</dbReference>
<dbReference type="PANTHER" id="PTHR11685">
    <property type="entry name" value="RBR FAMILY RING FINGER AND IBR DOMAIN-CONTAINING"/>
    <property type="match status" value="1"/>
</dbReference>
<feature type="repeat" description="ANK" evidence="10">
    <location>
        <begin position="45"/>
        <end position="78"/>
    </location>
</feature>
<dbReference type="CDD" id="cd20361">
    <property type="entry name" value="Rcat_RBR_ANKIB1"/>
    <property type="match status" value="1"/>
</dbReference>
<comment type="catalytic activity">
    <reaction evidence="1">
        <text>[E2 ubiquitin-conjugating enzyme]-S-ubiquitinyl-L-cysteine + [acceptor protein]-L-lysine = [E2 ubiquitin-conjugating enzyme]-L-cysteine + [acceptor protein]-N(6)-ubiquitinyl-L-lysine.</text>
        <dbReference type="EC" id="2.3.2.31"/>
    </reaction>
</comment>
<evidence type="ECO:0000256" key="11">
    <source>
        <dbReference type="PROSITE-ProRule" id="PRU00175"/>
    </source>
</evidence>
<sequence>MGSSSSKFRKHLQAGDEVQALELYRSNSELRKALDPNCSYGDSHQHETPLHLAAKHGMQTLLGIFLFSKGGNPKKTNARKETCLHCVCMETNAQSIHVDKRRADCLGYLLKWRGATLAEGQIEKVDLAAQDEKLNTALHYAAASGLAKCVEVWTYSPLFSENEEGPDTPATLLNKSGHAQIALYLESNMVLSMRRTSGKDNFSMPPVEEYSGLRPQDLQEAKDHLLVETADMLSVPLFTAEALLRNHEWSREMLLESWMNDPVACCEKCGVTPPSTLFSDKPQVQEDLASPLPSPSHKSPSPQDAECNICANTFLIADEPVHMTCTHQFCQNCWERYLNVKIQEGDAHRITCPAYNCTMLVPIDIIERIVSRDMALRYLQFDIKAFVDSNPDMKWCPYPACGRAVKLPDLDLGSNSGTKRNKIPSDTSRGVDCGVGHYFCWECLEESHEPCSCENWSRWFQKINEVKPETLDGTEQETELAANCLWLVTNSKPCPNCKSPIQKNEGCNHMKCSKCKYDFCWVCLEQWKRHNSSTGGYFKCNRYEVLKKVEEQSAQMVSEAEVKNRNMQELNRFVHYYTRFKNHENSYKLEEPLLQTVKDKMMKLAEAVTDNATAHAETRFVEDAVQQLLKARRVLKCSYVYAFYLDGPGYKKIVFEFMQTELEECTEILSQMVNRLYLRTPRRKIMEQAHIVQRKRLEFIMAISKGLVPPETPPSVRKSKMKRKISGTEAEDEDLRKAIVASIQEVDPSNPWIKDASGRHTNVMALLRCHRSGCNKVRVKNPRTNEQHDFCSRWCMQVDKEDQSRKEAEGLSEIILDEHMELLRALEMSRLQYLRDNGLLHVSESPDAQQSTVSKNVETRSQSYRHRPRSNSAGQAAKLKNRASELSSMKELDIELQRFHELSSGFPRGEQDETDGERVRSLVKSKSHHCHKLKQSSRFDECRSTVVPRVPNKSVEDLYCLDQASKPSPSEDVPGQEEPPEATGSLSASVLNNPRVLPSDSVDSATSDGSCEVAESHPSSPLLATSDEEHLSSFSSVVKNFEFIGSMFGAIKDISVSNIHSDESDKTTDFLRKDLASIFAAWDAEGRGGDVACSGHKDDLNAGRGHARRPLTLEDSSWQGACGVSSTGTSQARSRRLEAETTERFADVGSPVEHGSFGRESQLEDGQFSSRLHDLRSDEEGSCENSSDDKLYTVGDLPAQDVSFPEVLNQDEDSGTASQLEIADKLLQARANAHSHIREAESSSCGLAATPEMTEKLAGMQSPLPVLSQDTSATTKNNDKGDMKQQTVSIIVQTNTSDTKDSQCQSQPINKNTLVYELPRDDWTVGDEMPDKSEELPVAGSEAVSTEKVLSVLDSNNVNRKLSVTDVHKSYSSRKEEIADVHNMNDPEVSAHEFPEKFTYRSNSLGSNCNENIDPMSSEFRLNDNRALGIWPAHVPLQQHTEMCIAIDDTSNGRLTCDKTIDMSGNSCQDIIQTENSEGHTHARPVFCSSTNPGDSTAKAMKHSPEASSIAAAGAKSPEFSVESEAVGVEYSLRRHVVSEKQSSYGSLASSMPRCERHSSTPEIEITNTSSHHGDDEEDGDCGAIASSALINDAYETATSDDNWEDAHSVLPVEDEQSAGADKDHEKDDSEDLLSVYV</sequence>
<gene>
    <name evidence="15" type="ORF">CUNI_LOCUS924</name>
</gene>
<proteinExistence type="inferred from homology"/>
<evidence type="ECO:0000259" key="14">
    <source>
        <dbReference type="PROSITE" id="PS51873"/>
    </source>
</evidence>
<dbReference type="Pfam" id="PF01485">
    <property type="entry name" value="IBR"/>
    <property type="match status" value="1"/>
</dbReference>
<feature type="region of interest" description="Disordered" evidence="12">
    <location>
        <begin position="963"/>
        <end position="1024"/>
    </location>
</feature>
<dbReference type="InterPro" id="IPR001841">
    <property type="entry name" value="Znf_RING"/>
</dbReference>
<evidence type="ECO:0000259" key="13">
    <source>
        <dbReference type="PROSITE" id="PS50089"/>
    </source>
</evidence>
<feature type="region of interest" description="Disordered" evidence="12">
    <location>
        <begin position="1596"/>
        <end position="1638"/>
    </location>
</feature>
<dbReference type="GO" id="GO:0008270">
    <property type="term" value="F:zinc ion binding"/>
    <property type="evidence" value="ECO:0007669"/>
    <property type="project" value="UniProtKB-KW"/>
</dbReference>
<dbReference type="PROSITE" id="PS50089">
    <property type="entry name" value="ZF_RING_2"/>
    <property type="match status" value="1"/>
</dbReference>
<keyword evidence="4" id="KW-0808">Transferase</keyword>
<comment type="caution">
    <text evidence="15">The sequence shown here is derived from an EMBL/GenBank/DDBJ whole genome shotgun (WGS) entry which is preliminary data.</text>
</comment>
<feature type="domain" description="RING-type" evidence="14">
    <location>
        <begin position="303"/>
        <end position="544"/>
    </location>
</feature>
<protein>
    <recommendedName>
        <fullName evidence="3">RBR-type E3 ubiquitin transferase</fullName>
        <ecNumber evidence="3">2.3.2.31</ecNumber>
    </recommendedName>
</protein>
<dbReference type="FunFam" id="3.30.40.10:FF:000019">
    <property type="entry name" value="RBR-type E3 ubiquitin transferase"/>
    <property type="match status" value="1"/>
</dbReference>
<dbReference type="SMART" id="SM00647">
    <property type="entry name" value="IBR"/>
    <property type="match status" value="2"/>
</dbReference>
<feature type="region of interest" description="Disordered" evidence="12">
    <location>
        <begin position="844"/>
        <end position="884"/>
    </location>
</feature>
<evidence type="ECO:0000256" key="7">
    <source>
        <dbReference type="ARBA" id="ARBA00022771"/>
    </source>
</evidence>
<organism evidence="15 16">
    <name type="scientific">Candidula unifasciata</name>
    <dbReference type="NCBI Taxonomy" id="100452"/>
    <lineage>
        <taxon>Eukaryota</taxon>
        <taxon>Metazoa</taxon>
        <taxon>Spiralia</taxon>
        <taxon>Lophotrochozoa</taxon>
        <taxon>Mollusca</taxon>
        <taxon>Gastropoda</taxon>
        <taxon>Heterobranchia</taxon>
        <taxon>Euthyneura</taxon>
        <taxon>Panpulmonata</taxon>
        <taxon>Eupulmonata</taxon>
        <taxon>Stylommatophora</taxon>
        <taxon>Helicina</taxon>
        <taxon>Helicoidea</taxon>
        <taxon>Geomitridae</taxon>
        <taxon>Candidula</taxon>
    </lineage>
</organism>
<dbReference type="OrthoDB" id="69641at2759"/>
<comment type="similarity">
    <text evidence="2">Belongs to the RBR family. Ariadne subfamily.</text>
</comment>
<dbReference type="SUPFAM" id="SSF48403">
    <property type="entry name" value="Ankyrin repeat"/>
    <property type="match status" value="1"/>
</dbReference>
<feature type="region of interest" description="Disordered" evidence="12">
    <location>
        <begin position="1540"/>
        <end position="1581"/>
    </location>
</feature>
<dbReference type="InterPro" id="IPR045840">
    <property type="entry name" value="Ariadne"/>
</dbReference>
<keyword evidence="9" id="KW-0862">Zinc</keyword>
<feature type="domain" description="RING-type" evidence="13">
    <location>
        <begin position="307"/>
        <end position="356"/>
    </location>
</feature>
<dbReference type="Pfam" id="PF19422">
    <property type="entry name" value="Ariadne"/>
    <property type="match status" value="1"/>
</dbReference>
<dbReference type="InterPro" id="IPR047564">
    <property type="entry name" value="Rcat_RBR_ANKIB1"/>
</dbReference>
<dbReference type="CDD" id="cd20346">
    <property type="entry name" value="BRcat_RBR_ANKIB1"/>
    <property type="match status" value="1"/>
</dbReference>
<name>A0A8S3YM05_9EUPU</name>
<dbReference type="InterPro" id="IPR044066">
    <property type="entry name" value="TRIAD_supradom"/>
</dbReference>
<evidence type="ECO:0000256" key="5">
    <source>
        <dbReference type="ARBA" id="ARBA00022723"/>
    </source>
</evidence>
<feature type="region of interest" description="Disordered" evidence="12">
    <location>
        <begin position="1477"/>
        <end position="1510"/>
    </location>
</feature>
<dbReference type="GO" id="GO:0061630">
    <property type="term" value="F:ubiquitin protein ligase activity"/>
    <property type="evidence" value="ECO:0007669"/>
    <property type="project" value="UniProtKB-EC"/>
</dbReference>
<dbReference type="InterPro" id="IPR002867">
    <property type="entry name" value="IBR_dom"/>
</dbReference>
<dbReference type="PROSITE" id="PS51873">
    <property type="entry name" value="TRIAD"/>
    <property type="match status" value="1"/>
</dbReference>
<keyword evidence="16" id="KW-1185">Reference proteome</keyword>
<feature type="region of interest" description="Disordered" evidence="12">
    <location>
        <begin position="1141"/>
        <end position="1167"/>
    </location>
</feature>
<dbReference type="Gene3D" id="1.20.120.1750">
    <property type="match status" value="1"/>
</dbReference>
<evidence type="ECO:0000256" key="1">
    <source>
        <dbReference type="ARBA" id="ARBA00001798"/>
    </source>
</evidence>
<dbReference type="InterPro" id="IPR013083">
    <property type="entry name" value="Znf_RING/FYVE/PHD"/>
</dbReference>
<keyword evidence="10" id="KW-0040">ANK repeat</keyword>
<feature type="compositionally biased region" description="Polar residues" evidence="12">
    <location>
        <begin position="846"/>
        <end position="862"/>
    </location>
</feature>
<dbReference type="FunFam" id="1.20.120.1750:FF:000003">
    <property type="entry name" value="RBR-type E3 ubiquitin transferase"/>
    <property type="match status" value="1"/>
</dbReference>
<evidence type="ECO:0000256" key="12">
    <source>
        <dbReference type="SAM" id="MobiDB-lite"/>
    </source>
</evidence>
<dbReference type="Gene3D" id="3.30.40.10">
    <property type="entry name" value="Zinc/RING finger domain, C3HC4 (zinc finger)"/>
    <property type="match status" value="1"/>
</dbReference>
<evidence type="ECO:0000313" key="16">
    <source>
        <dbReference type="Proteomes" id="UP000678393"/>
    </source>
</evidence>
<dbReference type="InterPro" id="IPR031127">
    <property type="entry name" value="E3_UB_ligase_RBR"/>
</dbReference>
<evidence type="ECO:0000256" key="4">
    <source>
        <dbReference type="ARBA" id="ARBA00022679"/>
    </source>
</evidence>
<keyword evidence="8" id="KW-0833">Ubl conjugation pathway</keyword>
<feature type="compositionally biased region" description="Basic residues" evidence="12">
    <location>
        <begin position="921"/>
        <end position="935"/>
    </location>
</feature>